<feature type="region of interest" description="Disordered" evidence="12">
    <location>
        <begin position="556"/>
        <end position="631"/>
    </location>
</feature>
<feature type="transmembrane region" description="Helical" evidence="13">
    <location>
        <begin position="521"/>
        <end position="545"/>
    </location>
</feature>
<evidence type="ECO:0000256" key="9">
    <source>
        <dbReference type="ARBA" id="ARBA00024191"/>
    </source>
</evidence>
<name>A0A5N6L4K1_9ROSI</name>
<evidence type="ECO:0000256" key="2">
    <source>
        <dbReference type="ARBA" id="ARBA00010101"/>
    </source>
</evidence>
<dbReference type="Gene3D" id="1.10.510.10">
    <property type="entry name" value="Transferase(Phosphotransferase) domain 1"/>
    <property type="match status" value="1"/>
</dbReference>
<keyword evidence="3" id="KW-0444">Lipid biosynthesis</keyword>
<evidence type="ECO:0000256" key="1">
    <source>
        <dbReference type="ARBA" id="ARBA00005189"/>
    </source>
</evidence>
<dbReference type="SMART" id="SM00220">
    <property type="entry name" value="S_TKc"/>
    <property type="match status" value="1"/>
</dbReference>
<dbReference type="SUPFAM" id="SSF52374">
    <property type="entry name" value="Nucleotidylyl transferase"/>
    <property type="match status" value="2"/>
</dbReference>
<dbReference type="InterPro" id="IPR044608">
    <property type="entry name" value="Ect1/PCYT2"/>
</dbReference>
<keyword evidence="16" id="KW-1185">Reference proteome</keyword>
<dbReference type="OrthoDB" id="40021at2759"/>
<dbReference type="EMBL" id="VIBQ01000084">
    <property type="protein sequence ID" value="KAB8670388.1"/>
    <property type="molecule type" value="Genomic_DNA"/>
</dbReference>
<dbReference type="GO" id="GO:0004306">
    <property type="term" value="F:ethanolamine-phosphate cytidylyltransferase activity"/>
    <property type="evidence" value="ECO:0007669"/>
    <property type="project" value="UniProtKB-EC"/>
</dbReference>
<evidence type="ECO:0000256" key="10">
    <source>
        <dbReference type="ARBA" id="ARBA00024221"/>
    </source>
</evidence>
<keyword evidence="8" id="KW-1208">Phospholipid metabolism</keyword>
<dbReference type="InterPro" id="IPR014729">
    <property type="entry name" value="Rossmann-like_a/b/a_fold"/>
</dbReference>
<evidence type="ECO:0000259" key="14">
    <source>
        <dbReference type="PROSITE" id="PS50011"/>
    </source>
</evidence>
<evidence type="ECO:0000256" key="11">
    <source>
        <dbReference type="ARBA" id="ARBA00031473"/>
    </source>
</evidence>
<dbReference type="InterPro" id="IPR000719">
    <property type="entry name" value="Prot_kinase_dom"/>
</dbReference>
<feature type="domain" description="Protein kinase" evidence="14">
    <location>
        <begin position="1316"/>
        <end position="1670"/>
    </location>
</feature>
<comment type="pathway">
    <text evidence="9">Phospholipid metabolism; phosphatidylethanolamine biosynthesis; phosphatidylethanolamine from ethanolamine: step 2/3.</text>
</comment>
<dbReference type="InterPro" id="IPR011009">
    <property type="entry name" value="Kinase-like_dom_sf"/>
</dbReference>
<dbReference type="PANTHER" id="PTHR45780">
    <property type="entry name" value="ETHANOLAMINE-PHOSPHATE CYTIDYLYLTRANSFERASE"/>
    <property type="match status" value="1"/>
</dbReference>
<gene>
    <name evidence="15" type="ORF">FH972_026301</name>
</gene>
<dbReference type="SUPFAM" id="SSF56300">
    <property type="entry name" value="Metallo-dependent phosphatases"/>
    <property type="match status" value="1"/>
</dbReference>
<evidence type="ECO:0000256" key="12">
    <source>
        <dbReference type="SAM" id="MobiDB-lite"/>
    </source>
</evidence>
<dbReference type="Gene3D" id="3.30.200.20">
    <property type="entry name" value="Phosphorylase Kinase, domain 1"/>
    <property type="match status" value="1"/>
</dbReference>
<accession>A0A5N6L4K1</accession>
<keyword evidence="6" id="KW-0443">Lipid metabolism</keyword>
<keyword evidence="5" id="KW-0548">Nucleotidyltransferase</keyword>
<sequence length="1674" mass="188372">MKTPLLQNKWSPYLYDHEVPLRVHLRRLAHFASQYARGQALSALHNTKYLVTHPREAQLLLRSWLRRRVWTLMTALILVWMFALYRGEFTVFEDAVNSCDWGAWEQWPRGASPHHLVFVADPQLVDPHTYPGRPWPLSSLTVAHTDLYLRRSYSRIQRVLDPDTIMFLGDLFDGGREWSTRWSESPEKQYKGYKDSFWMREYERFCNIFFREWDAAHYDASNGHPGRRIIASLPGNHDLGFAQGVQLPVRDRFVALFGPSNRIDVIANHTFISLDSVSLSAKDEDSALGDTSAIWGPAQVFLDNAELLRNESIHRHRRLLQQQAGSEAKWTQHGMRQVHQHKVEEYNQPLSQAVTLAPAHYLPAAGFRNILLTHVPLHRPDGTPCGPLRERHPPSPGNPDVDEPNAISNSKGYQYQNTIHPGLSKMILDKLGGQVDHVFSGDDHDYCEVVHRAYPSSGAGIREITVKSISYAMGVRRPGFVMVSLWNPVDNDGNRILSGADDEQPTLQTHLCLLPDQLGVLIRYGFFIGLTLFCLLVRAFLVVFIPSRFGPNAQPPGPLLPTYSHLKRSSSSAEREKKAGGYGFVPGESKEAPQYNVSSSSSTSDKASDHLSARTTAAGRPQSASPGPSYGYGVGQPPASYALNGSHKKSDSYSVDMSHGKKNAGVQEKGKARRLLDEWAWSLWSVLWVVMVWYFWLARTPEPPATHFTSVAPPPLFCPSNPRTSIVSHLTGLEELARNLPFHPLPFTHKRMDAPVPAKGEWPTDPQDDQEIRDERIWIDGCFDFFHHGHAGVMLQAARLGRELYVGLHSDEDILEHKGPTVMNLKERVAAIDACRWATRCVPYAPYVTQLPWISHYGCRYVVHGDDITSDAGGEDCYRFVKTANRFKVVKRTPGISTTDLVGRMLLCTKNHFIHSLSDALAGHEGQGSAAERADAASAMRTRIREYASDKHGAAPCVEVWFCASSAPELQLPAAKASDLANETFSFTKAEAGWGRMPGQRLVYVDGGFDLFSSGHIEFLKSVVKLEEEAARERGWYAEAEQRRRLSAYGFDYGPAFVAVGMHDDEVINRHKGLNYPIMNLFERGLCVIQCKYVNGVIFGAPFAPTKPFLTALPYGTPDVVYHGPTAFMPVASTDPPAFGAGFADPYVDAKDLHIFQEVPRHDFQEVNAGHVVERIMRSRAQYEERQRLKAGKALGEAEARAKEIADGVDESRRSGAGVADVVLASRRSVNALGFHRNVARLDFWLCERCRFIMFSPHLAKTLVRNICQTKPFPIATSSSGPIITCPEPVEEERAPFYDPKYFYPVRLYETFNGKYQVAAKLGWGTSSTVWLARDLSQWRWQPPRYVTLKVCANNFLNKEDAEVEMRMTQLVTAAGSQHEGRNFVRTLLDSFHLRGPDGNHVCMVFDTLREPLSIFKRRYKRKAVPLSLLKVIAPMIIDGLDYLHSVCHLIHTDLKLDNVLLALGSHATLDAVAHDELREPSQQKKSADRAIYLSRNDFGFNEEDFGRPVITDFGLSVRGDERELFRHPIQPDNIKAPEVVLDAGWSYSADMWSLGIMIWELLEGTTPFDRPNRDTTPHSSENHLARIISLLGSPPLDFLEHGQQAAQYFDDRGNFKFPDLIDSGCELQNQPMSISGAEKEEFLNFIKKMLCWRPTDRSTAAELLSDPWLPDLK</sequence>
<protein>
    <recommendedName>
        <fullName evidence="10">ethanolamine-phosphate cytidylyltransferase</fullName>
        <ecNumber evidence="10">2.7.7.14</ecNumber>
    </recommendedName>
    <alternativeName>
        <fullName evidence="11">CTP:phosphoethanolamine cytidylyltransferase</fullName>
    </alternativeName>
</protein>
<dbReference type="InterPro" id="IPR008271">
    <property type="entry name" value="Ser/Thr_kinase_AS"/>
</dbReference>
<comment type="pathway">
    <text evidence="1">Lipid metabolism.</text>
</comment>
<dbReference type="Proteomes" id="UP000327013">
    <property type="component" value="Unassembled WGS sequence"/>
</dbReference>
<dbReference type="GO" id="GO:0005524">
    <property type="term" value="F:ATP binding"/>
    <property type="evidence" value="ECO:0007669"/>
    <property type="project" value="InterPro"/>
</dbReference>
<comment type="similarity">
    <text evidence="2">Belongs to the cytidylyltransferase family.</text>
</comment>
<feature type="transmembrane region" description="Helical" evidence="13">
    <location>
        <begin position="679"/>
        <end position="697"/>
    </location>
</feature>
<dbReference type="PROSITE" id="PS00108">
    <property type="entry name" value="PROTEIN_KINASE_ST"/>
    <property type="match status" value="1"/>
</dbReference>
<evidence type="ECO:0000313" key="15">
    <source>
        <dbReference type="EMBL" id="KAB8670388.1"/>
    </source>
</evidence>
<evidence type="ECO:0000256" key="5">
    <source>
        <dbReference type="ARBA" id="ARBA00022695"/>
    </source>
</evidence>
<dbReference type="GO" id="GO:0004672">
    <property type="term" value="F:protein kinase activity"/>
    <property type="evidence" value="ECO:0007669"/>
    <property type="project" value="InterPro"/>
</dbReference>
<dbReference type="GO" id="GO:0006646">
    <property type="term" value="P:phosphatidylethanolamine biosynthetic process"/>
    <property type="evidence" value="ECO:0007669"/>
    <property type="project" value="UniProtKB-UniPathway"/>
</dbReference>
<keyword evidence="13" id="KW-0812">Transmembrane</keyword>
<dbReference type="NCBIfam" id="TIGR00125">
    <property type="entry name" value="cyt_tran_rel"/>
    <property type="match status" value="1"/>
</dbReference>
<dbReference type="InterPro" id="IPR041723">
    <property type="entry name" value="CCT"/>
</dbReference>
<evidence type="ECO:0000256" key="6">
    <source>
        <dbReference type="ARBA" id="ARBA00023098"/>
    </source>
</evidence>
<evidence type="ECO:0000256" key="8">
    <source>
        <dbReference type="ARBA" id="ARBA00023264"/>
    </source>
</evidence>
<evidence type="ECO:0000313" key="16">
    <source>
        <dbReference type="Proteomes" id="UP000327013"/>
    </source>
</evidence>
<dbReference type="GO" id="GO:0005737">
    <property type="term" value="C:cytoplasm"/>
    <property type="evidence" value="ECO:0007669"/>
    <property type="project" value="TreeGrafter"/>
</dbReference>
<reference evidence="15 16" key="1">
    <citation type="submission" date="2019-06" db="EMBL/GenBank/DDBJ databases">
        <title>A chromosomal-level reference genome of Carpinus fangiana (Coryloideae, Betulaceae).</title>
        <authorList>
            <person name="Yang X."/>
            <person name="Wang Z."/>
            <person name="Zhang L."/>
            <person name="Hao G."/>
            <person name="Liu J."/>
            <person name="Yang Y."/>
        </authorList>
    </citation>
    <scope>NUCLEOTIDE SEQUENCE [LARGE SCALE GENOMIC DNA]</scope>
    <source>
        <strain evidence="15">Cfa_2016G</strain>
        <tissue evidence="15">Leaf</tissue>
    </source>
</reference>
<keyword evidence="4" id="KW-0808">Transferase</keyword>
<feature type="region of interest" description="Disordered" evidence="12">
    <location>
        <begin position="381"/>
        <end position="409"/>
    </location>
</feature>
<dbReference type="PROSITE" id="PS50011">
    <property type="entry name" value="PROTEIN_KINASE_DOM"/>
    <property type="match status" value="1"/>
</dbReference>
<dbReference type="Gene3D" id="3.40.50.620">
    <property type="entry name" value="HUPs"/>
    <property type="match status" value="2"/>
</dbReference>
<dbReference type="Pfam" id="PF00069">
    <property type="entry name" value="Pkinase"/>
    <property type="match status" value="1"/>
</dbReference>
<dbReference type="EC" id="2.7.7.14" evidence="10"/>
<dbReference type="InterPro" id="IPR029052">
    <property type="entry name" value="Metallo-depent_PP-like"/>
</dbReference>
<keyword evidence="7" id="KW-0594">Phospholipid biosynthesis</keyword>
<evidence type="ECO:0000256" key="7">
    <source>
        <dbReference type="ARBA" id="ARBA00023209"/>
    </source>
</evidence>
<comment type="caution">
    <text evidence="15">The sequence shown here is derived from an EMBL/GenBank/DDBJ whole genome shotgun (WGS) entry which is preliminary data.</text>
</comment>
<feature type="transmembrane region" description="Helical" evidence="13">
    <location>
        <begin position="69"/>
        <end position="87"/>
    </location>
</feature>
<proteinExistence type="inferred from homology"/>
<dbReference type="Pfam" id="PF01467">
    <property type="entry name" value="CTP_transf_like"/>
    <property type="match status" value="1"/>
</dbReference>
<dbReference type="CDD" id="cd02174">
    <property type="entry name" value="CCT"/>
    <property type="match status" value="1"/>
</dbReference>
<dbReference type="InterPro" id="IPR004821">
    <property type="entry name" value="Cyt_trans-like"/>
</dbReference>
<dbReference type="UniPathway" id="UPA00558">
    <property type="reaction ID" value="UER00742"/>
</dbReference>
<dbReference type="SUPFAM" id="SSF56112">
    <property type="entry name" value="Protein kinase-like (PK-like)"/>
    <property type="match status" value="1"/>
</dbReference>
<keyword evidence="13" id="KW-1133">Transmembrane helix</keyword>
<keyword evidence="13" id="KW-0472">Membrane</keyword>
<evidence type="ECO:0000256" key="4">
    <source>
        <dbReference type="ARBA" id="ARBA00022679"/>
    </source>
</evidence>
<dbReference type="PANTHER" id="PTHR45780:SF2">
    <property type="entry name" value="ETHANOLAMINE-PHOSPHATE CYTIDYLYLTRANSFERASE"/>
    <property type="match status" value="1"/>
</dbReference>
<evidence type="ECO:0000256" key="13">
    <source>
        <dbReference type="SAM" id="Phobius"/>
    </source>
</evidence>
<evidence type="ECO:0000256" key="3">
    <source>
        <dbReference type="ARBA" id="ARBA00022516"/>
    </source>
</evidence>
<organism evidence="15 16">
    <name type="scientific">Carpinus fangiana</name>
    <dbReference type="NCBI Taxonomy" id="176857"/>
    <lineage>
        <taxon>Eukaryota</taxon>
        <taxon>Viridiplantae</taxon>
        <taxon>Streptophyta</taxon>
        <taxon>Embryophyta</taxon>
        <taxon>Tracheophyta</taxon>
        <taxon>Spermatophyta</taxon>
        <taxon>Magnoliopsida</taxon>
        <taxon>eudicotyledons</taxon>
        <taxon>Gunneridae</taxon>
        <taxon>Pentapetalae</taxon>
        <taxon>rosids</taxon>
        <taxon>fabids</taxon>
        <taxon>Fagales</taxon>
        <taxon>Betulaceae</taxon>
        <taxon>Carpinus</taxon>
    </lineage>
</organism>